<dbReference type="Pfam" id="PF00023">
    <property type="entry name" value="Ank"/>
    <property type="match status" value="1"/>
</dbReference>
<dbReference type="OrthoDB" id="2306477at2759"/>
<keyword evidence="5" id="KW-1185">Reference proteome</keyword>
<proteinExistence type="predicted"/>
<protein>
    <submittedName>
        <fullName evidence="4">Uncharacterized protein</fullName>
    </submittedName>
</protein>
<dbReference type="Pfam" id="PF12796">
    <property type="entry name" value="Ank_2"/>
    <property type="match status" value="2"/>
</dbReference>
<dbReference type="PROSITE" id="PS50088">
    <property type="entry name" value="ANK_REPEAT"/>
    <property type="match status" value="1"/>
</dbReference>
<dbReference type="SMART" id="SM00248">
    <property type="entry name" value="ANK"/>
    <property type="match status" value="5"/>
</dbReference>
<keyword evidence="2 3" id="KW-0040">ANK repeat</keyword>
<feature type="non-terminal residue" evidence="4">
    <location>
        <position position="316"/>
    </location>
</feature>
<dbReference type="Proteomes" id="UP000271889">
    <property type="component" value="Unassembled WGS sequence"/>
</dbReference>
<dbReference type="InterPro" id="IPR002110">
    <property type="entry name" value="Ankyrin_rpt"/>
</dbReference>
<dbReference type="AlphaFoldDB" id="A0A3P6RDY5"/>
<keyword evidence="1" id="KW-0677">Repeat</keyword>
<reference evidence="4 5" key="1">
    <citation type="submission" date="2018-11" db="EMBL/GenBank/DDBJ databases">
        <authorList>
            <consortium name="Pathogen Informatics"/>
        </authorList>
    </citation>
    <scope>NUCLEOTIDE SEQUENCE [LARGE SCALE GENOMIC DNA]</scope>
</reference>
<evidence type="ECO:0000313" key="5">
    <source>
        <dbReference type="Proteomes" id="UP000271889"/>
    </source>
</evidence>
<dbReference type="SUPFAM" id="SSF48403">
    <property type="entry name" value="Ankyrin repeat"/>
    <property type="match status" value="1"/>
</dbReference>
<evidence type="ECO:0000256" key="1">
    <source>
        <dbReference type="ARBA" id="ARBA00022737"/>
    </source>
</evidence>
<evidence type="ECO:0000313" key="4">
    <source>
        <dbReference type="EMBL" id="VDK51945.1"/>
    </source>
</evidence>
<organism evidence="4 5">
    <name type="scientific">Cylicostephanus goldi</name>
    <name type="common">Nematode worm</name>
    <dbReference type="NCBI Taxonomy" id="71465"/>
    <lineage>
        <taxon>Eukaryota</taxon>
        <taxon>Metazoa</taxon>
        <taxon>Ecdysozoa</taxon>
        <taxon>Nematoda</taxon>
        <taxon>Chromadorea</taxon>
        <taxon>Rhabditida</taxon>
        <taxon>Rhabditina</taxon>
        <taxon>Rhabditomorpha</taxon>
        <taxon>Strongyloidea</taxon>
        <taxon>Strongylidae</taxon>
        <taxon>Cylicostephanus</taxon>
    </lineage>
</organism>
<dbReference type="Gene3D" id="1.25.40.20">
    <property type="entry name" value="Ankyrin repeat-containing domain"/>
    <property type="match status" value="2"/>
</dbReference>
<accession>A0A3P6RDY5</accession>
<evidence type="ECO:0000256" key="2">
    <source>
        <dbReference type="ARBA" id="ARBA00023043"/>
    </source>
</evidence>
<gene>
    <name evidence="4" type="ORF">CGOC_LOCUS2202</name>
</gene>
<dbReference type="InterPro" id="IPR036770">
    <property type="entry name" value="Ankyrin_rpt-contain_sf"/>
</dbReference>
<name>A0A3P6RDY5_CYLGO</name>
<dbReference type="EMBL" id="UYRV01004799">
    <property type="protein sequence ID" value="VDK51945.1"/>
    <property type="molecule type" value="Genomic_DNA"/>
</dbReference>
<feature type="repeat" description="ANK" evidence="3">
    <location>
        <begin position="148"/>
        <end position="180"/>
    </location>
</feature>
<sequence length="316" mass="34136">MASLLLEHGASVDISQQGKDSMLKTAVSKGAQMIKVFAEKAKGIDWTASRVLEYALDEKALDCAKIIIGAGAQIDEKNLDGNTLLIQRILHSDDAGARFLIEQGATHLARDSNGRSCFELAATFGLLDTLRVICGLGVNINERTDGGLGYTVLERALTEGHYDCAKMLVSLGCDVESVTADNSYIQSVLHHFIDACDEKASVFLVQKLRKRWKFFSGCNGNATRVSRDPGEGREEPALHRAVSSGMNKLVAALVTSKVNLVPQDAQGRTACHVAVQEKNAEALAELLKAADVSFLSVRDKVGQTPFSLAVVMREYP</sequence>
<evidence type="ECO:0000256" key="3">
    <source>
        <dbReference type="PROSITE-ProRule" id="PRU00023"/>
    </source>
</evidence>
<dbReference type="PANTHER" id="PTHR24198:SF191">
    <property type="entry name" value="RABANKYRIN-5-LIKE"/>
    <property type="match status" value="1"/>
</dbReference>
<dbReference type="PANTHER" id="PTHR24198">
    <property type="entry name" value="ANKYRIN REPEAT AND PROTEIN KINASE DOMAIN-CONTAINING PROTEIN"/>
    <property type="match status" value="1"/>
</dbReference>